<gene>
    <name evidence="4" type="ORF">MED92_15098</name>
</gene>
<evidence type="ECO:0000256" key="2">
    <source>
        <dbReference type="SAM" id="SignalP"/>
    </source>
</evidence>
<name>A0A7U8C945_NEPCE</name>
<reference evidence="4 5" key="1">
    <citation type="submission" date="2006-02" db="EMBL/GenBank/DDBJ databases">
        <authorList>
            <person name="Pinhassi J."/>
            <person name="Pedros-Alio C."/>
            <person name="Ferriera S."/>
            <person name="Johnson J."/>
            <person name="Kravitz S."/>
            <person name="Halpern A."/>
            <person name="Remington K."/>
            <person name="Beeson K."/>
            <person name="Tran B."/>
            <person name="Rogers Y.-H."/>
            <person name="Friedman R."/>
            <person name="Venter J.C."/>
        </authorList>
    </citation>
    <scope>NUCLEOTIDE SEQUENCE [LARGE SCALE GENOMIC DNA]</scope>
    <source>
        <strain evidence="4 5">MED92</strain>
    </source>
</reference>
<dbReference type="PANTHER" id="PTHR38731">
    <property type="entry name" value="LIPL45-RELATED LIPOPROTEIN-RELATED"/>
    <property type="match status" value="1"/>
</dbReference>
<keyword evidence="2" id="KW-0732">Signal</keyword>
<comment type="caution">
    <text evidence="4">The sequence shown here is derived from an EMBL/GenBank/DDBJ whole genome shotgun (WGS) entry which is preliminary data.</text>
</comment>
<evidence type="ECO:0000313" key="4">
    <source>
        <dbReference type="EMBL" id="EAR62375.1"/>
    </source>
</evidence>
<feature type="region of interest" description="Disordered" evidence="1">
    <location>
        <begin position="184"/>
        <end position="309"/>
    </location>
</feature>
<dbReference type="Gene3D" id="2.60.120.1440">
    <property type="match status" value="1"/>
</dbReference>
<organism evidence="4 5">
    <name type="scientific">Neptuniibacter caesariensis</name>
    <dbReference type="NCBI Taxonomy" id="207954"/>
    <lineage>
        <taxon>Bacteria</taxon>
        <taxon>Pseudomonadati</taxon>
        <taxon>Pseudomonadota</taxon>
        <taxon>Gammaproteobacteria</taxon>
        <taxon>Oceanospirillales</taxon>
        <taxon>Oceanospirillaceae</taxon>
        <taxon>Neptuniibacter</taxon>
    </lineage>
</organism>
<dbReference type="Pfam" id="PF04773">
    <property type="entry name" value="FecR"/>
    <property type="match status" value="1"/>
</dbReference>
<dbReference type="OrthoDB" id="7028389at2"/>
<dbReference type="RefSeq" id="WP_007020685.1">
    <property type="nucleotide sequence ID" value="NZ_CH724125.1"/>
</dbReference>
<keyword evidence="5" id="KW-1185">Reference proteome</keyword>
<feature type="signal peptide" evidence="2">
    <location>
        <begin position="1"/>
        <end position="19"/>
    </location>
</feature>
<feature type="compositionally biased region" description="Acidic residues" evidence="1">
    <location>
        <begin position="197"/>
        <end position="222"/>
    </location>
</feature>
<feature type="compositionally biased region" description="Polar residues" evidence="1">
    <location>
        <begin position="284"/>
        <end position="293"/>
    </location>
</feature>
<proteinExistence type="predicted"/>
<evidence type="ECO:0000313" key="5">
    <source>
        <dbReference type="Proteomes" id="UP000002171"/>
    </source>
</evidence>
<accession>A0A7U8C945</accession>
<evidence type="ECO:0000256" key="1">
    <source>
        <dbReference type="SAM" id="MobiDB-lite"/>
    </source>
</evidence>
<evidence type="ECO:0000259" key="3">
    <source>
        <dbReference type="Pfam" id="PF04773"/>
    </source>
</evidence>
<dbReference type="Proteomes" id="UP000002171">
    <property type="component" value="Unassembled WGS sequence"/>
</dbReference>
<feature type="domain" description="FecR protein" evidence="3">
    <location>
        <begin position="56"/>
        <end position="158"/>
    </location>
</feature>
<sequence>MNRLIIASLLLLISSWGHAAASVGKVILSFGQNVAVTSEGNERLLKRQSDIYADDLLKTGGKGRLQVRFTDGSRLSLKPNTEFKIEQYQFDDATPEDGKAIYKLLKGGMRTISGQIGKVDREDYKLDAVVATIGIRGTDFSVDKAGDKISGSVNNGRINVSAKQGSDRDIAAGRSFALTGAAGTINEFKTPAQSGSSEEESQSGDEESEESSEDSGTEEESDTSSSEGSSDSDDSATQQTGSDDQASTTQSEQQASSESTTESNLSLNTTTTTSSDSSGTTGSIPASNPSSDGASVVIASPNPTGNGSAAPEGAVVAIAFSENDPTKGNRGGSGVVIANNVSAITVDNSAGNGDLLTGILYVDTNTNTSSDNPCAPCSFTGADTTAQIVDSSNTGSISGASITWGRWNAGSYSVVENGTEQQSVGSFHFMYSDSQTSSSQLAAVAAAKSGQYLYTFSGGSQKYTKPESENGATGSLTGFTGSSSSTYQGTYLIVNWDSQTVDKVSIKGLTGTGGEQRNFTLTEETNASTGTSVQTSLDSLLKGGDLKLTGTCSGGTCATSTDLSGRMTMNLVGDSAGAALTSYGAHGTTSSSDQVTFTGTALLEDGGAVVP</sequence>
<dbReference type="EMBL" id="AAOW01000003">
    <property type="protein sequence ID" value="EAR62375.1"/>
    <property type="molecule type" value="Genomic_DNA"/>
</dbReference>
<feature type="compositionally biased region" description="Low complexity" evidence="1">
    <location>
        <begin position="223"/>
        <end position="283"/>
    </location>
</feature>
<protein>
    <recommendedName>
        <fullName evidence="3">FecR protein domain-containing protein</fullName>
    </recommendedName>
</protein>
<dbReference type="AlphaFoldDB" id="A0A7U8C945"/>
<feature type="chain" id="PRO_5031226267" description="FecR protein domain-containing protein" evidence="2">
    <location>
        <begin position="20"/>
        <end position="611"/>
    </location>
</feature>
<dbReference type="InterPro" id="IPR006860">
    <property type="entry name" value="FecR"/>
</dbReference>